<dbReference type="AlphaFoldDB" id="A0AAV7UTI6"/>
<protein>
    <submittedName>
        <fullName evidence="2">Uncharacterized protein</fullName>
    </submittedName>
</protein>
<comment type="caution">
    <text evidence="2">The sequence shown here is derived from an EMBL/GenBank/DDBJ whole genome shotgun (WGS) entry which is preliminary data.</text>
</comment>
<accession>A0AAV7UTI6</accession>
<sequence>MDSSRTPIRDLHSSRGMPHPHSNTQTSKAILDSSKVMALLRVLQVPSIPTTLKGKASSMEVIDLHSQVPRSHNNSGLTAMTRLSTETISSELGHTFWDPVRSSRRIVSSGHRTSLCERKRTKCI</sequence>
<dbReference type="Proteomes" id="UP001066276">
    <property type="component" value="Chromosome 2_2"/>
</dbReference>
<keyword evidence="3" id="KW-1185">Reference proteome</keyword>
<gene>
    <name evidence="2" type="ORF">NDU88_000590</name>
</gene>
<feature type="region of interest" description="Disordered" evidence="1">
    <location>
        <begin position="1"/>
        <end position="30"/>
    </location>
</feature>
<organism evidence="2 3">
    <name type="scientific">Pleurodeles waltl</name>
    <name type="common">Iberian ribbed newt</name>
    <dbReference type="NCBI Taxonomy" id="8319"/>
    <lineage>
        <taxon>Eukaryota</taxon>
        <taxon>Metazoa</taxon>
        <taxon>Chordata</taxon>
        <taxon>Craniata</taxon>
        <taxon>Vertebrata</taxon>
        <taxon>Euteleostomi</taxon>
        <taxon>Amphibia</taxon>
        <taxon>Batrachia</taxon>
        <taxon>Caudata</taxon>
        <taxon>Salamandroidea</taxon>
        <taxon>Salamandridae</taxon>
        <taxon>Pleurodelinae</taxon>
        <taxon>Pleurodeles</taxon>
    </lineage>
</organism>
<reference evidence="2" key="1">
    <citation type="journal article" date="2022" name="bioRxiv">
        <title>Sequencing and chromosome-scale assembly of the giantPleurodeles waltlgenome.</title>
        <authorList>
            <person name="Brown T."/>
            <person name="Elewa A."/>
            <person name="Iarovenko S."/>
            <person name="Subramanian E."/>
            <person name="Araus A.J."/>
            <person name="Petzold A."/>
            <person name="Susuki M."/>
            <person name="Suzuki K.-i.T."/>
            <person name="Hayashi T."/>
            <person name="Toyoda A."/>
            <person name="Oliveira C."/>
            <person name="Osipova E."/>
            <person name="Leigh N.D."/>
            <person name="Simon A."/>
            <person name="Yun M.H."/>
        </authorList>
    </citation>
    <scope>NUCLEOTIDE SEQUENCE</scope>
    <source>
        <strain evidence="2">20211129_DDA</strain>
        <tissue evidence="2">Liver</tissue>
    </source>
</reference>
<name>A0AAV7UTI6_PLEWA</name>
<dbReference type="EMBL" id="JANPWB010000004">
    <property type="protein sequence ID" value="KAJ1191274.1"/>
    <property type="molecule type" value="Genomic_DNA"/>
</dbReference>
<evidence type="ECO:0000256" key="1">
    <source>
        <dbReference type="SAM" id="MobiDB-lite"/>
    </source>
</evidence>
<evidence type="ECO:0000313" key="3">
    <source>
        <dbReference type="Proteomes" id="UP001066276"/>
    </source>
</evidence>
<proteinExistence type="predicted"/>
<evidence type="ECO:0000313" key="2">
    <source>
        <dbReference type="EMBL" id="KAJ1191274.1"/>
    </source>
</evidence>